<feature type="domain" description="DUF676" evidence="3">
    <location>
        <begin position="8"/>
        <end position="198"/>
    </location>
</feature>
<gene>
    <name evidence="4" type="ORF">ALEPTO_LOCUS7081</name>
</gene>
<keyword evidence="2" id="KW-1133">Transmembrane helix</keyword>
<dbReference type="InterPro" id="IPR007751">
    <property type="entry name" value="DUF676_lipase-like"/>
</dbReference>
<dbReference type="Pfam" id="PF05057">
    <property type="entry name" value="DUF676"/>
    <property type="match status" value="1"/>
</dbReference>
<protein>
    <submittedName>
        <fullName evidence="4">7167_t:CDS:1</fullName>
    </submittedName>
</protein>
<dbReference type="AlphaFoldDB" id="A0A9N9BSV0"/>
<comment type="similarity">
    <text evidence="1">Belongs to the putative lipase ROG1 family.</text>
</comment>
<dbReference type="OrthoDB" id="273452at2759"/>
<comment type="caution">
    <text evidence="4">The sequence shown here is derived from an EMBL/GenBank/DDBJ whole genome shotgun (WGS) entry which is preliminary data.</text>
</comment>
<keyword evidence="2" id="KW-0812">Transmembrane</keyword>
<dbReference type="Proteomes" id="UP000789508">
    <property type="component" value="Unassembled WGS sequence"/>
</dbReference>
<evidence type="ECO:0000256" key="2">
    <source>
        <dbReference type="SAM" id="Phobius"/>
    </source>
</evidence>
<proteinExistence type="inferred from homology"/>
<dbReference type="Gene3D" id="3.40.50.1820">
    <property type="entry name" value="alpha/beta hydrolase"/>
    <property type="match status" value="1"/>
</dbReference>
<sequence length="419" mass="47799">MDENENVKSTHLVVCVHGLWGNPGHLQYLVDQLIKKHGNSINISSYTFDGIDICGDRLVEEIKEKIKSLKEDGIKITKFSIIGYSLGGLFSRYAIGILYKQGIFDEIQPWLFTTFATPHLGTISNVQRTIPKFINWASPRILSKTGEQFAWIDKYDGNTPILSVMSDPDRMFFKALKLFQYRKIYANILNDNTVPYWTAAIEEIDPFEEFDQLSLLKNEKCDVIIDKISLKEDEKNTIFKKAKDTLKYLLVALVAPIVVPIWLITVVGSVYVQAMISQRRVQKITQNRIKYDVNEEQTQFLPNIASNIEQENIEAMANMLSSEKSVTSESSSSGSTSAGAYNSINTLIYEHNFPKVPSIDEQREACKNLNKLPLQKYAVYMNGFNSHAEIVVRNKFYNFMNGKNGKKLIKHFVEESFVV</sequence>
<evidence type="ECO:0000256" key="1">
    <source>
        <dbReference type="ARBA" id="ARBA00007920"/>
    </source>
</evidence>
<keyword evidence="2" id="KW-0472">Membrane</keyword>
<name>A0A9N9BSV0_9GLOM</name>
<evidence type="ECO:0000259" key="3">
    <source>
        <dbReference type="Pfam" id="PF05057"/>
    </source>
</evidence>
<reference evidence="4" key="1">
    <citation type="submission" date="2021-06" db="EMBL/GenBank/DDBJ databases">
        <authorList>
            <person name="Kallberg Y."/>
            <person name="Tangrot J."/>
            <person name="Rosling A."/>
        </authorList>
    </citation>
    <scope>NUCLEOTIDE SEQUENCE</scope>
    <source>
        <strain evidence="4">FL130A</strain>
    </source>
</reference>
<dbReference type="InterPro" id="IPR044294">
    <property type="entry name" value="Lipase-like"/>
</dbReference>
<evidence type="ECO:0000313" key="5">
    <source>
        <dbReference type="Proteomes" id="UP000789508"/>
    </source>
</evidence>
<feature type="transmembrane region" description="Helical" evidence="2">
    <location>
        <begin position="248"/>
        <end position="272"/>
    </location>
</feature>
<dbReference type="EMBL" id="CAJVPS010002813">
    <property type="protein sequence ID" value="CAG8577021.1"/>
    <property type="molecule type" value="Genomic_DNA"/>
</dbReference>
<dbReference type="PANTHER" id="PTHR12482">
    <property type="entry name" value="LIPASE ROG1-RELATED-RELATED"/>
    <property type="match status" value="1"/>
</dbReference>
<accession>A0A9N9BSV0</accession>
<dbReference type="SUPFAM" id="SSF53474">
    <property type="entry name" value="alpha/beta-Hydrolases"/>
    <property type="match status" value="1"/>
</dbReference>
<evidence type="ECO:0000313" key="4">
    <source>
        <dbReference type="EMBL" id="CAG8577021.1"/>
    </source>
</evidence>
<keyword evidence="5" id="KW-1185">Reference proteome</keyword>
<dbReference type="PANTHER" id="PTHR12482:SF62">
    <property type="entry name" value="LIPASE ROG1-RELATED"/>
    <property type="match status" value="1"/>
</dbReference>
<dbReference type="InterPro" id="IPR029058">
    <property type="entry name" value="AB_hydrolase_fold"/>
</dbReference>
<organism evidence="4 5">
    <name type="scientific">Ambispora leptoticha</name>
    <dbReference type="NCBI Taxonomy" id="144679"/>
    <lineage>
        <taxon>Eukaryota</taxon>
        <taxon>Fungi</taxon>
        <taxon>Fungi incertae sedis</taxon>
        <taxon>Mucoromycota</taxon>
        <taxon>Glomeromycotina</taxon>
        <taxon>Glomeromycetes</taxon>
        <taxon>Archaeosporales</taxon>
        <taxon>Ambisporaceae</taxon>
        <taxon>Ambispora</taxon>
    </lineage>
</organism>